<dbReference type="EMBL" id="CP029343">
    <property type="protein sequence ID" value="AWL06005.1"/>
    <property type="molecule type" value="Genomic_DNA"/>
</dbReference>
<dbReference type="InterPro" id="IPR002081">
    <property type="entry name" value="Cryptochrome/DNA_photolyase_1"/>
</dbReference>
<evidence type="ECO:0000313" key="13">
    <source>
        <dbReference type="Proteomes" id="UP000245820"/>
    </source>
</evidence>
<dbReference type="InterPro" id="IPR006050">
    <property type="entry name" value="DNA_photolyase_N"/>
</dbReference>
<gene>
    <name evidence="12" type="ORF">DIR46_17240</name>
</gene>
<evidence type="ECO:0000256" key="7">
    <source>
        <dbReference type="ARBA" id="ARBA00033999"/>
    </source>
</evidence>
<dbReference type="Gene3D" id="1.25.40.80">
    <property type="match status" value="1"/>
</dbReference>
<dbReference type="FunFam" id="1.10.579.10:FF:000003">
    <property type="entry name" value="Deoxyribodipyrimidine photo-lyase"/>
    <property type="match status" value="1"/>
</dbReference>
<keyword evidence="4 8" id="KW-0285">Flavoprotein</keyword>
<dbReference type="PANTHER" id="PTHR11455">
    <property type="entry name" value="CRYPTOCHROME"/>
    <property type="match status" value="1"/>
</dbReference>
<dbReference type="InterPro" id="IPR014729">
    <property type="entry name" value="Rossmann-like_a/b/a_fold"/>
</dbReference>
<dbReference type="Pfam" id="PF00875">
    <property type="entry name" value="DNA_photolyase"/>
    <property type="match status" value="1"/>
</dbReference>
<dbReference type="SUPFAM" id="SSF48173">
    <property type="entry name" value="Cryptochrome/photolyase FAD-binding domain"/>
    <property type="match status" value="1"/>
</dbReference>
<evidence type="ECO:0000256" key="2">
    <source>
        <dbReference type="ARBA" id="ARBA00013149"/>
    </source>
</evidence>
<dbReference type="KEGG" id="mtim:DIR46_17240"/>
<dbReference type="GO" id="GO:0071949">
    <property type="term" value="F:FAD binding"/>
    <property type="evidence" value="ECO:0007669"/>
    <property type="project" value="TreeGrafter"/>
</dbReference>
<evidence type="ECO:0000256" key="5">
    <source>
        <dbReference type="ARBA" id="ARBA00022827"/>
    </source>
</evidence>
<comment type="similarity">
    <text evidence="10">Belongs to the DNA photolyase family.</text>
</comment>
<dbReference type="Gene3D" id="1.10.579.10">
    <property type="entry name" value="DNA Cyclobutane Dipyrimidine Photolyase, subunit A, domain 3"/>
    <property type="match status" value="1"/>
</dbReference>
<sequence>MNLSKSLVWFRRDLRAFDHAALHHALRSSQQVFCVFVYDTEILDGLPRDDRRLRFIHASLASLDEELRRLGGYLIVRHGSARDEVAALANALDVDAVHACTDYEPLAIARDDEVAQLLAGQGRAFHAYKDQVIFEKEEVLTLAGQPFSVFTPYKNAWLKRLAARPDTLAAYPVDAYAHAFAPPASSSALPSLEDIGFESGEPPLPTGMEGAEALFEAFVEDIADYGRARDFPAEDGTSRLSAHLRFGTTSIRHLVRTAQQLMLSGAGGDGASVWLSELIWRDFYAMVLAQNPHVVERSFKPAFDAVRWDEGPEADALFAAWCEGRTGYPLVDAAMVQLNTTGFMHNRLRMVTASFLTKDLGIDWRRGERYFALKLNDYEMASNNGGWQWAASTGCDAQPWFRIFNPVTQSTRFDARGEFIRRYLPQLGKLDAKQIHAPWQVEAEALTERGVVLGENYPAPVVDHDAARKRTLERFAVVKKDVSA</sequence>
<dbReference type="PRINTS" id="PR00147">
    <property type="entry name" value="DNAPHOTLYASE"/>
</dbReference>
<evidence type="ECO:0000256" key="10">
    <source>
        <dbReference type="RuleBase" id="RU004182"/>
    </source>
</evidence>
<dbReference type="OrthoDB" id="9772484at2"/>
<protein>
    <recommendedName>
        <fullName evidence="3">Deoxyribodipyrimidine photo-lyase</fullName>
        <ecNumber evidence="2">4.1.99.3</ecNumber>
    </recommendedName>
</protein>
<feature type="binding site" evidence="8">
    <location>
        <position position="225"/>
    </location>
    <ligand>
        <name>FAD</name>
        <dbReference type="ChEBI" id="CHEBI:57692"/>
    </ligand>
</feature>
<dbReference type="PROSITE" id="PS51645">
    <property type="entry name" value="PHR_CRY_ALPHA_BETA"/>
    <property type="match status" value="1"/>
</dbReference>
<comment type="cofactor">
    <cofactor evidence="1">
        <name>(6R)-5,10-methylene-5,6,7,8-tetrahydrofolate</name>
        <dbReference type="ChEBI" id="CHEBI:15636"/>
    </cofactor>
</comment>
<feature type="site" description="Electron transfer via tryptophanyl radical" evidence="9">
    <location>
        <position position="308"/>
    </location>
</feature>
<dbReference type="GO" id="GO:0003904">
    <property type="term" value="F:deoxyribodipyrimidine photo-lyase activity"/>
    <property type="evidence" value="ECO:0007669"/>
    <property type="project" value="UniProtKB-EC"/>
</dbReference>
<organism evidence="12 13">
    <name type="scientific">Massilia oculi</name>
    <dbReference type="NCBI Taxonomy" id="945844"/>
    <lineage>
        <taxon>Bacteria</taxon>
        <taxon>Pseudomonadati</taxon>
        <taxon>Pseudomonadota</taxon>
        <taxon>Betaproteobacteria</taxon>
        <taxon>Burkholderiales</taxon>
        <taxon>Oxalobacteraceae</taxon>
        <taxon>Telluria group</taxon>
        <taxon>Massilia</taxon>
    </lineage>
</organism>
<dbReference type="InterPro" id="IPR018394">
    <property type="entry name" value="DNA_photolyase_1_CS_C"/>
</dbReference>
<evidence type="ECO:0000256" key="4">
    <source>
        <dbReference type="ARBA" id="ARBA00022630"/>
    </source>
</evidence>
<feature type="binding site" evidence="8">
    <location>
        <begin position="237"/>
        <end position="241"/>
    </location>
    <ligand>
        <name>FAD</name>
        <dbReference type="ChEBI" id="CHEBI:57692"/>
    </ligand>
</feature>
<keyword evidence="5 8" id="KW-0274">FAD</keyword>
<evidence type="ECO:0000313" key="12">
    <source>
        <dbReference type="EMBL" id="AWL06005.1"/>
    </source>
</evidence>
<dbReference type="InterPro" id="IPR036134">
    <property type="entry name" value="Crypto/Photolyase_FAD-like_sf"/>
</dbReference>
<dbReference type="GO" id="GO:0003677">
    <property type="term" value="F:DNA binding"/>
    <property type="evidence" value="ECO:0007669"/>
    <property type="project" value="TreeGrafter"/>
</dbReference>
<reference evidence="12 13" key="1">
    <citation type="submission" date="2018-05" db="EMBL/GenBank/DDBJ databases">
        <title>Complete genome sequence of Massilia oculi sp. nov. CCUG 43427T (=DSM 26321T), the type strain of M. oculi, and comparison with genome sequences of other Massilia strains.</title>
        <authorList>
            <person name="Zhu B."/>
        </authorList>
    </citation>
    <scope>NUCLEOTIDE SEQUENCE [LARGE SCALE GENOMIC DNA]</scope>
    <source>
        <strain evidence="12 13">CCUG 43427</strain>
    </source>
</reference>
<evidence type="ECO:0000256" key="8">
    <source>
        <dbReference type="PIRSR" id="PIRSR602081-1"/>
    </source>
</evidence>
<feature type="site" description="Electron transfer via tryptophanyl radical" evidence="9">
    <location>
        <position position="387"/>
    </location>
</feature>
<keyword evidence="13" id="KW-1185">Reference proteome</keyword>
<evidence type="ECO:0000256" key="3">
    <source>
        <dbReference type="ARBA" id="ARBA00014046"/>
    </source>
</evidence>
<evidence type="ECO:0000256" key="9">
    <source>
        <dbReference type="PIRSR" id="PIRSR602081-2"/>
    </source>
</evidence>
<dbReference type="Pfam" id="PF03441">
    <property type="entry name" value="FAD_binding_7"/>
    <property type="match status" value="1"/>
</dbReference>
<name>A0A2S2DKV4_9BURK</name>
<feature type="domain" description="Photolyase/cryptochrome alpha/beta" evidence="11">
    <location>
        <begin position="4"/>
        <end position="133"/>
    </location>
</feature>
<keyword evidence="12" id="KW-0456">Lyase</keyword>
<dbReference type="Proteomes" id="UP000245820">
    <property type="component" value="Chromosome"/>
</dbReference>
<dbReference type="GO" id="GO:0000719">
    <property type="term" value="P:photoreactive repair"/>
    <property type="evidence" value="ECO:0007669"/>
    <property type="project" value="UniProtKB-ARBA"/>
</dbReference>
<dbReference type="InterPro" id="IPR005101">
    <property type="entry name" value="Cryptochr/Photolyase_FAD-bd"/>
</dbReference>
<accession>A0A2S2DKV4</accession>
<proteinExistence type="inferred from homology"/>
<comment type="catalytic activity">
    <reaction evidence="7">
        <text>cyclobutadipyrimidine (in DNA) = 2 pyrimidine residues (in DNA).</text>
        <dbReference type="EC" id="4.1.99.3"/>
    </reaction>
</comment>
<feature type="binding site" evidence="8">
    <location>
        <position position="274"/>
    </location>
    <ligand>
        <name>FAD</name>
        <dbReference type="ChEBI" id="CHEBI:57692"/>
    </ligand>
</feature>
<dbReference type="InterPro" id="IPR036155">
    <property type="entry name" value="Crypto/Photolyase_N_sf"/>
</dbReference>
<dbReference type="RefSeq" id="WP_109346331.1">
    <property type="nucleotide sequence ID" value="NZ_CP029343.1"/>
</dbReference>
<dbReference type="EC" id="4.1.99.3" evidence="2"/>
<dbReference type="AlphaFoldDB" id="A0A2S2DKV4"/>
<evidence type="ECO:0000259" key="11">
    <source>
        <dbReference type="PROSITE" id="PS51645"/>
    </source>
</evidence>
<dbReference type="SUPFAM" id="SSF52425">
    <property type="entry name" value="Cryptochrome/photolyase, N-terminal domain"/>
    <property type="match status" value="1"/>
</dbReference>
<keyword evidence="6 10" id="KW-0157">Chromophore</keyword>
<dbReference type="PROSITE" id="PS00691">
    <property type="entry name" value="DNA_PHOTOLYASES_1_2"/>
    <property type="match status" value="1"/>
</dbReference>
<feature type="site" description="Electron transfer via tryptophanyl radical" evidence="9">
    <location>
        <position position="364"/>
    </location>
</feature>
<dbReference type="Gene3D" id="3.40.50.620">
    <property type="entry name" value="HUPs"/>
    <property type="match status" value="1"/>
</dbReference>
<dbReference type="PANTHER" id="PTHR11455:SF9">
    <property type="entry name" value="CRYPTOCHROME CIRCADIAN CLOCK 5 ISOFORM X1"/>
    <property type="match status" value="1"/>
</dbReference>
<comment type="cofactor">
    <cofactor evidence="8">
        <name>FAD</name>
        <dbReference type="ChEBI" id="CHEBI:57692"/>
    </cofactor>
    <text evidence="8">Binds 1 FAD per subunit.</text>
</comment>
<evidence type="ECO:0000256" key="1">
    <source>
        <dbReference type="ARBA" id="ARBA00001932"/>
    </source>
</evidence>
<evidence type="ECO:0000256" key="6">
    <source>
        <dbReference type="ARBA" id="ARBA00022991"/>
    </source>
</evidence>
<dbReference type="GO" id="GO:0009416">
    <property type="term" value="P:response to light stimulus"/>
    <property type="evidence" value="ECO:0007669"/>
    <property type="project" value="TreeGrafter"/>
</dbReference>
<feature type="binding site" evidence="8">
    <location>
        <begin position="277"/>
        <end position="284"/>
    </location>
    <ligand>
        <name>FAD</name>
        <dbReference type="ChEBI" id="CHEBI:57692"/>
    </ligand>
</feature>